<evidence type="ECO:0000313" key="2">
    <source>
        <dbReference type="EMBL" id="MQY21423.1"/>
    </source>
</evidence>
<dbReference type="Gene3D" id="3.30.310.50">
    <property type="entry name" value="Alpha-D-phosphohexomutase, C-terminal domain"/>
    <property type="match status" value="1"/>
</dbReference>
<evidence type="ECO:0000313" key="3">
    <source>
        <dbReference type="Proteomes" id="UP000438448"/>
    </source>
</evidence>
<dbReference type="OrthoDB" id="9806511at2"/>
<feature type="compositionally biased region" description="Polar residues" evidence="1">
    <location>
        <begin position="96"/>
        <end position="107"/>
    </location>
</feature>
<gene>
    <name evidence="2" type="ORF">NRB20_45340</name>
</gene>
<protein>
    <recommendedName>
        <fullName evidence="4">DUF2218 domain-containing protein</fullName>
    </recommendedName>
</protein>
<dbReference type="Pfam" id="PF09981">
    <property type="entry name" value="DUF2218"/>
    <property type="match status" value="1"/>
</dbReference>
<evidence type="ECO:0008006" key="4">
    <source>
        <dbReference type="Google" id="ProtNLM"/>
    </source>
</evidence>
<dbReference type="RefSeq" id="WP_153412185.1">
    <property type="nucleotide sequence ID" value="NZ_WEGK01000010.1"/>
</dbReference>
<dbReference type="AlphaFoldDB" id="A0A7K0D6Q1"/>
<reference evidence="2 3" key="1">
    <citation type="submission" date="2019-10" db="EMBL/GenBank/DDBJ databases">
        <title>Nocardia macrotermitis sp. nov. and Nocardia aurantia sp. nov., isolated from the gut of fungus growing-termite Macrotermes natalensis.</title>
        <authorList>
            <person name="Benndorf R."/>
            <person name="Schwitalla J."/>
            <person name="Martin K."/>
            <person name="De Beer W."/>
            <person name="Kaster A.-K."/>
            <person name="Vollmers J."/>
            <person name="Poulsen M."/>
            <person name="Beemelmanns C."/>
        </authorList>
    </citation>
    <scope>NUCLEOTIDE SEQUENCE [LARGE SCALE GENOMIC DNA]</scope>
    <source>
        <strain evidence="2 3">RB20</strain>
    </source>
</reference>
<comment type="caution">
    <text evidence="2">The sequence shown here is derived from an EMBL/GenBank/DDBJ whole genome shotgun (WGS) entry which is preliminary data.</text>
</comment>
<keyword evidence="3" id="KW-1185">Reference proteome</keyword>
<dbReference type="InterPro" id="IPR014543">
    <property type="entry name" value="UCP028291"/>
</dbReference>
<organism evidence="2 3">
    <name type="scientific">Nocardia macrotermitis</name>
    <dbReference type="NCBI Taxonomy" id="2585198"/>
    <lineage>
        <taxon>Bacteria</taxon>
        <taxon>Bacillati</taxon>
        <taxon>Actinomycetota</taxon>
        <taxon>Actinomycetes</taxon>
        <taxon>Mycobacteriales</taxon>
        <taxon>Nocardiaceae</taxon>
        <taxon>Nocardia</taxon>
    </lineage>
</organism>
<dbReference type="EMBL" id="WEGK01000010">
    <property type="protein sequence ID" value="MQY21423.1"/>
    <property type="molecule type" value="Genomic_DNA"/>
</dbReference>
<sequence>MTITSTATVATDRAARYGKQLTSHLGRRSVATWDEAGAHGTLDMSEGAATADLRSTATALVITLTTSADSAATYEDVIGRHLVRFGHRDELVVNWTRSDGTPGTTQVYDADQTHE</sequence>
<proteinExistence type="predicted"/>
<name>A0A7K0D6Q1_9NOCA</name>
<dbReference type="Proteomes" id="UP000438448">
    <property type="component" value="Unassembled WGS sequence"/>
</dbReference>
<feature type="region of interest" description="Disordered" evidence="1">
    <location>
        <begin position="96"/>
        <end position="115"/>
    </location>
</feature>
<evidence type="ECO:0000256" key="1">
    <source>
        <dbReference type="SAM" id="MobiDB-lite"/>
    </source>
</evidence>
<accession>A0A7K0D6Q1</accession>